<evidence type="ECO:0000256" key="2">
    <source>
        <dbReference type="ARBA" id="ARBA00022448"/>
    </source>
</evidence>
<dbReference type="GO" id="GO:0042597">
    <property type="term" value="C:periplasmic space"/>
    <property type="evidence" value="ECO:0007669"/>
    <property type="project" value="UniProtKB-ARBA"/>
</dbReference>
<dbReference type="PIRSF" id="PIRSF002741">
    <property type="entry name" value="MppA"/>
    <property type="match status" value="1"/>
</dbReference>
<dbReference type="PANTHER" id="PTHR30290">
    <property type="entry name" value="PERIPLASMIC BINDING COMPONENT OF ABC TRANSPORTER"/>
    <property type="match status" value="1"/>
</dbReference>
<dbReference type="InterPro" id="IPR030678">
    <property type="entry name" value="Peptide/Ni-bd"/>
</dbReference>
<keyword evidence="2" id="KW-0813">Transport</keyword>
<organism evidence="6 7">
    <name type="scientific">Candidatus Thermofonsia Clade 1 bacterium</name>
    <dbReference type="NCBI Taxonomy" id="2364210"/>
    <lineage>
        <taxon>Bacteria</taxon>
        <taxon>Bacillati</taxon>
        <taxon>Chloroflexota</taxon>
        <taxon>Candidatus Thermofontia</taxon>
        <taxon>Candidatus Thermofonsia Clade 1</taxon>
    </lineage>
</organism>
<feature type="domain" description="Solute-binding protein family 5" evidence="5">
    <location>
        <begin position="84"/>
        <end position="470"/>
    </location>
</feature>
<protein>
    <recommendedName>
        <fullName evidence="5">Solute-binding protein family 5 domain-containing protein</fullName>
    </recommendedName>
</protein>
<sequence length="559" mass="61411">MKNLVKLFLLGAAFALVFSALPTATNAQGGGGVLIEATFGSGPNTFSPLFCNDTACARIVGFLFPGLLGTDPDQQTIVKGVPEAMAQDWEISEDGRTVTFKLARDRKWSDGTPITARDFLFSWQVAQNEATKSFLTFYTGLIESVEAPDDYTLVVTHKVASCRALAQSSLPFVPAHIYAETAPEALRDLPFNLSPNVTAGIFKFGEFRTGDQTSLVTDPDYPFGAAKLDGFIYKVVPDQTVLVEQFLAGETSIIDGAPVNRRSDIKAAEDRGEVKVFDFPGNSWDYLALNFADPTNPQNGLDANGNPIDQGKHPLFGDIKVRQAIARAIDVDSIIKGAVFGEGTRMAANLIPTSWAADPDLEPIPYDPEAAKKLLAEAGWTPGPDGILVKDGVRFSFTLFTNQGNTRREAIGTIVKDQLAQVGIEVDFQTIDFNVLIDRFRSQTYDAFILGWRNGYPDDPDQTQLFARSSDVVGSGSNFTSWSNPRVDELLQKGLSTPGCAEEDRNVYYYELQRLFQEELPYIPLFVINGQYAARSNVIGFDPRPNELFWNIETWTIAQ</sequence>
<dbReference type="PANTHER" id="PTHR30290:SF9">
    <property type="entry name" value="OLIGOPEPTIDE-BINDING PROTEIN APPA"/>
    <property type="match status" value="1"/>
</dbReference>
<dbReference type="Gene3D" id="3.90.76.10">
    <property type="entry name" value="Dipeptide-binding Protein, Domain 1"/>
    <property type="match status" value="1"/>
</dbReference>
<dbReference type="Gene3D" id="3.10.105.10">
    <property type="entry name" value="Dipeptide-binding Protein, Domain 3"/>
    <property type="match status" value="1"/>
</dbReference>
<dbReference type="AlphaFoldDB" id="A0A2M8PEL9"/>
<feature type="signal peptide" evidence="4">
    <location>
        <begin position="1"/>
        <end position="27"/>
    </location>
</feature>
<evidence type="ECO:0000313" key="6">
    <source>
        <dbReference type="EMBL" id="PJF36003.1"/>
    </source>
</evidence>
<feature type="chain" id="PRO_5030053704" description="Solute-binding protein family 5 domain-containing protein" evidence="4">
    <location>
        <begin position="28"/>
        <end position="559"/>
    </location>
</feature>
<name>A0A2M8PEL9_9CHLR</name>
<evidence type="ECO:0000256" key="1">
    <source>
        <dbReference type="ARBA" id="ARBA00005695"/>
    </source>
</evidence>
<evidence type="ECO:0000313" key="7">
    <source>
        <dbReference type="Proteomes" id="UP000229681"/>
    </source>
</evidence>
<comment type="caution">
    <text evidence="6">The sequence shown here is derived from an EMBL/GenBank/DDBJ whole genome shotgun (WGS) entry which is preliminary data.</text>
</comment>
<dbReference type="Proteomes" id="UP000229681">
    <property type="component" value="Unassembled WGS sequence"/>
</dbReference>
<reference evidence="6 7" key="1">
    <citation type="submission" date="2017-11" db="EMBL/GenBank/DDBJ databases">
        <title>Evolution of Phototrophy in the Chloroflexi Phylum Driven by Horizontal Gene Transfer.</title>
        <authorList>
            <person name="Ward L.M."/>
            <person name="Hemp J."/>
            <person name="Shih P.M."/>
            <person name="Mcglynn S.E."/>
            <person name="Fischer W."/>
        </authorList>
    </citation>
    <scope>NUCLEOTIDE SEQUENCE [LARGE SCALE GENOMIC DNA]</scope>
    <source>
        <strain evidence="6">JP3_13</strain>
    </source>
</reference>
<accession>A0A2M8PEL9</accession>
<dbReference type="EMBL" id="PGTM01000088">
    <property type="protein sequence ID" value="PJF36003.1"/>
    <property type="molecule type" value="Genomic_DNA"/>
</dbReference>
<dbReference type="GO" id="GO:0015833">
    <property type="term" value="P:peptide transport"/>
    <property type="evidence" value="ECO:0007669"/>
    <property type="project" value="TreeGrafter"/>
</dbReference>
<evidence type="ECO:0000256" key="4">
    <source>
        <dbReference type="SAM" id="SignalP"/>
    </source>
</evidence>
<evidence type="ECO:0000256" key="3">
    <source>
        <dbReference type="ARBA" id="ARBA00022729"/>
    </source>
</evidence>
<dbReference type="SUPFAM" id="SSF53850">
    <property type="entry name" value="Periplasmic binding protein-like II"/>
    <property type="match status" value="1"/>
</dbReference>
<gene>
    <name evidence="6" type="ORF">CUN49_07660</name>
</gene>
<dbReference type="GO" id="GO:1904680">
    <property type="term" value="F:peptide transmembrane transporter activity"/>
    <property type="evidence" value="ECO:0007669"/>
    <property type="project" value="TreeGrafter"/>
</dbReference>
<proteinExistence type="inferred from homology"/>
<comment type="similarity">
    <text evidence="1">Belongs to the bacterial solute-binding protein 5 family.</text>
</comment>
<dbReference type="Pfam" id="PF00496">
    <property type="entry name" value="SBP_bac_5"/>
    <property type="match status" value="1"/>
</dbReference>
<evidence type="ECO:0000259" key="5">
    <source>
        <dbReference type="Pfam" id="PF00496"/>
    </source>
</evidence>
<keyword evidence="3 4" id="KW-0732">Signal</keyword>
<dbReference type="InterPro" id="IPR039424">
    <property type="entry name" value="SBP_5"/>
</dbReference>
<dbReference type="Gene3D" id="3.40.190.10">
    <property type="entry name" value="Periplasmic binding protein-like II"/>
    <property type="match status" value="1"/>
</dbReference>
<dbReference type="InterPro" id="IPR000914">
    <property type="entry name" value="SBP_5_dom"/>
</dbReference>
<dbReference type="GO" id="GO:0043190">
    <property type="term" value="C:ATP-binding cassette (ABC) transporter complex"/>
    <property type="evidence" value="ECO:0007669"/>
    <property type="project" value="InterPro"/>
</dbReference>